<name>A0ABT9U3K0_PAEHA</name>
<dbReference type="Pfam" id="PF13500">
    <property type="entry name" value="AAA_26"/>
    <property type="match status" value="1"/>
</dbReference>
<feature type="binding site" evidence="9">
    <location>
        <position position="54"/>
    </location>
    <ligand>
        <name>Mg(2+)</name>
        <dbReference type="ChEBI" id="CHEBI:18420"/>
    </ligand>
</feature>
<feature type="binding site" evidence="9">
    <location>
        <begin position="175"/>
        <end position="176"/>
    </location>
    <ligand>
        <name>ATP</name>
        <dbReference type="ChEBI" id="CHEBI:30616"/>
    </ligand>
</feature>
<protein>
    <recommendedName>
        <fullName evidence="9">ATP-dependent dethiobiotin synthetase BioD</fullName>
        <ecNumber evidence="9">6.3.3.3</ecNumber>
    </recommendedName>
    <alternativeName>
        <fullName evidence="9">DTB synthetase</fullName>
        <shortName evidence="9">DTBS</shortName>
    </alternativeName>
    <alternativeName>
        <fullName evidence="9">Dethiobiotin synthase</fullName>
    </alternativeName>
</protein>
<feature type="binding site" evidence="9">
    <location>
        <position position="115"/>
    </location>
    <ligand>
        <name>Mg(2+)</name>
        <dbReference type="ChEBI" id="CHEBI:18420"/>
    </ligand>
</feature>
<feature type="binding site" evidence="9">
    <location>
        <begin position="208"/>
        <end position="210"/>
    </location>
    <ligand>
        <name>ATP</name>
        <dbReference type="ChEBI" id="CHEBI:30616"/>
    </ligand>
</feature>
<comment type="pathway">
    <text evidence="9">Cofactor biosynthesis; biotin biosynthesis; biotin from 7,8-diaminononanoate: step 1/2.</text>
</comment>
<comment type="catalytic activity">
    <reaction evidence="9">
        <text>(7R,8S)-7,8-diammoniononanoate + CO2 + ATP = (4R,5S)-dethiobiotin + ADP + phosphate + 3 H(+)</text>
        <dbReference type="Rhea" id="RHEA:15805"/>
        <dbReference type="ChEBI" id="CHEBI:15378"/>
        <dbReference type="ChEBI" id="CHEBI:16526"/>
        <dbReference type="ChEBI" id="CHEBI:30616"/>
        <dbReference type="ChEBI" id="CHEBI:43474"/>
        <dbReference type="ChEBI" id="CHEBI:149469"/>
        <dbReference type="ChEBI" id="CHEBI:149473"/>
        <dbReference type="ChEBI" id="CHEBI:456216"/>
        <dbReference type="EC" id="6.3.3.3"/>
    </reaction>
</comment>
<comment type="subunit">
    <text evidence="9">Homodimer.</text>
</comment>
<dbReference type="SUPFAM" id="SSF52540">
    <property type="entry name" value="P-loop containing nucleoside triphosphate hydrolases"/>
    <property type="match status" value="1"/>
</dbReference>
<evidence type="ECO:0000313" key="10">
    <source>
        <dbReference type="EMBL" id="MDQ0114210.1"/>
    </source>
</evidence>
<feature type="binding site" evidence="9">
    <location>
        <begin position="15"/>
        <end position="20"/>
    </location>
    <ligand>
        <name>ATP</name>
        <dbReference type="ChEBI" id="CHEBI:30616"/>
    </ligand>
</feature>
<dbReference type="PIRSF" id="PIRSF006755">
    <property type="entry name" value="DTB_synth"/>
    <property type="match status" value="1"/>
</dbReference>
<evidence type="ECO:0000256" key="6">
    <source>
        <dbReference type="ARBA" id="ARBA00022840"/>
    </source>
</evidence>
<dbReference type="EMBL" id="JAUSSU010000007">
    <property type="protein sequence ID" value="MDQ0114210.1"/>
    <property type="molecule type" value="Genomic_DNA"/>
</dbReference>
<evidence type="ECO:0000256" key="2">
    <source>
        <dbReference type="ARBA" id="ARBA00022598"/>
    </source>
</evidence>
<feature type="binding site" evidence="9">
    <location>
        <begin position="115"/>
        <end position="118"/>
    </location>
    <ligand>
        <name>ATP</name>
        <dbReference type="ChEBI" id="CHEBI:30616"/>
    </ligand>
</feature>
<dbReference type="CDD" id="cd03109">
    <property type="entry name" value="DTBS"/>
    <property type="match status" value="1"/>
</dbReference>
<evidence type="ECO:0000256" key="7">
    <source>
        <dbReference type="ARBA" id="ARBA00022842"/>
    </source>
</evidence>
<proteinExistence type="inferred from homology"/>
<evidence type="ECO:0000256" key="3">
    <source>
        <dbReference type="ARBA" id="ARBA00022723"/>
    </source>
</evidence>
<feature type="binding site" evidence="9">
    <location>
        <position position="54"/>
    </location>
    <ligand>
        <name>ATP</name>
        <dbReference type="ChEBI" id="CHEBI:30616"/>
    </ligand>
</feature>
<evidence type="ECO:0000313" key="11">
    <source>
        <dbReference type="Proteomes" id="UP001229346"/>
    </source>
</evidence>
<comment type="cofactor">
    <cofactor evidence="9">
        <name>Mg(2+)</name>
        <dbReference type="ChEBI" id="CHEBI:18420"/>
    </cofactor>
</comment>
<sequence>MKPMRGLFVVGTDTGVGKTIVTAALTAALRAENRNVGIWKPVQSGNLLGSGATDAERLLQYTGLNEQPETVATFTFEAPLAPLQAAKQAGVTFTLQELRHAGEHLLHRYESLLIEGAGGAAVPLTDESLMAGFMAELRVPALIVARSGLGTINHTLLTISYLRQHGVSILGFILNQGEPVDLNADPSAATNAMWIERYSGIPFLGRFPYLQNEINTAALIDAARESIRLETIQQALSNFKELRGKSYDDKSK</sequence>
<dbReference type="EC" id="6.3.3.3" evidence="9"/>
<feature type="binding site" evidence="9">
    <location>
        <position position="213"/>
    </location>
    <ligand>
        <name>ATP</name>
        <dbReference type="ChEBI" id="CHEBI:30616"/>
    </ligand>
</feature>
<dbReference type="PANTHER" id="PTHR43210:SF2">
    <property type="entry name" value="ATP-DEPENDENT DETHIOBIOTIN SYNTHETASE BIOD 2"/>
    <property type="match status" value="1"/>
</dbReference>
<comment type="caution">
    <text evidence="10">The sequence shown here is derived from an EMBL/GenBank/DDBJ whole genome shotgun (WGS) entry which is preliminary data.</text>
</comment>
<gene>
    <name evidence="9" type="primary">bioD</name>
    <name evidence="10" type="ORF">J2T15_003665</name>
</gene>
<comment type="function">
    <text evidence="9">Catalyzes a mechanistically unusual reaction, the ATP-dependent insertion of CO2 between the N7 and N8 nitrogen atoms of 7,8-diaminopelargonic acid (DAPA, also called 7,8-diammoniononanoate) to form a ureido ring.</text>
</comment>
<dbReference type="PANTHER" id="PTHR43210">
    <property type="entry name" value="DETHIOBIOTIN SYNTHETASE"/>
    <property type="match status" value="1"/>
</dbReference>
<evidence type="ECO:0000256" key="9">
    <source>
        <dbReference type="HAMAP-Rule" id="MF_00336"/>
    </source>
</evidence>
<keyword evidence="4 9" id="KW-0547">Nucleotide-binding</keyword>
<comment type="similarity">
    <text evidence="9">Belongs to the dethiobiotin synthetase family.</text>
</comment>
<keyword evidence="3 9" id="KW-0479">Metal-binding</keyword>
<evidence type="ECO:0000256" key="1">
    <source>
        <dbReference type="ARBA" id="ARBA00022490"/>
    </source>
</evidence>
<feature type="active site" evidence="9">
    <location>
        <position position="40"/>
    </location>
</feature>
<dbReference type="Proteomes" id="UP001229346">
    <property type="component" value="Unassembled WGS sequence"/>
</dbReference>
<keyword evidence="1 9" id="KW-0963">Cytoplasm</keyword>
<evidence type="ECO:0000256" key="8">
    <source>
        <dbReference type="ARBA" id="ARBA00047386"/>
    </source>
</evidence>
<keyword evidence="7 9" id="KW-0460">Magnesium</keyword>
<dbReference type="RefSeq" id="WP_307205533.1">
    <property type="nucleotide sequence ID" value="NZ_JAUSSU010000007.1"/>
</dbReference>
<dbReference type="InterPro" id="IPR027417">
    <property type="entry name" value="P-loop_NTPase"/>
</dbReference>
<dbReference type="NCBIfam" id="TIGR00347">
    <property type="entry name" value="bioD"/>
    <property type="match status" value="1"/>
</dbReference>
<evidence type="ECO:0000256" key="5">
    <source>
        <dbReference type="ARBA" id="ARBA00022756"/>
    </source>
</evidence>
<accession>A0ABT9U3K0</accession>
<comment type="subcellular location">
    <subcellularLocation>
        <location evidence="9">Cytoplasm</location>
    </subcellularLocation>
</comment>
<keyword evidence="2 9" id="KW-0436">Ligase</keyword>
<keyword evidence="5 9" id="KW-0093">Biotin biosynthesis</keyword>
<comment type="catalytic activity">
    <reaction evidence="8">
        <text>(7R,8S)-8-amino-7-(carboxyamino)nonanoate + ATP = (4R,5S)-dethiobiotin + ADP + phosphate + H(+)</text>
        <dbReference type="Rhea" id="RHEA:63684"/>
        <dbReference type="ChEBI" id="CHEBI:15378"/>
        <dbReference type="ChEBI" id="CHEBI:30616"/>
        <dbReference type="ChEBI" id="CHEBI:43474"/>
        <dbReference type="ChEBI" id="CHEBI:149470"/>
        <dbReference type="ChEBI" id="CHEBI:149473"/>
        <dbReference type="ChEBI" id="CHEBI:456216"/>
    </reaction>
</comment>
<dbReference type="InterPro" id="IPR004472">
    <property type="entry name" value="DTB_synth_BioD"/>
</dbReference>
<keyword evidence="6 9" id="KW-0067">ATP-binding</keyword>
<feature type="binding site" evidence="9">
    <location>
        <position position="19"/>
    </location>
    <ligand>
        <name>Mg(2+)</name>
        <dbReference type="ChEBI" id="CHEBI:18420"/>
    </ligand>
</feature>
<feature type="binding site" evidence="9">
    <location>
        <position position="44"/>
    </location>
    <ligand>
        <name>substrate</name>
    </ligand>
</feature>
<organism evidence="10 11">
    <name type="scientific">Paenibacillus harenae</name>
    <dbReference type="NCBI Taxonomy" id="306543"/>
    <lineage>
        <taxon>Bacteria</taxon>
        <taxon>Bacillati</taxon>
        <taxon>Bacillota</taxon>
        <taxon>Bacilli</taxon>
        <taxon>Bacillales</taxon>
        <taxon>Paenibacillaceae</taxon>
        <taxon>Paenibacillus</taxon>
    </lineage>
</organism>
<dbReference type="Gene3D" id="3.40.50.300">
    <property type="entry name" value="P-loop containing nucleotide triphosphate hydrolases"/>
    <property type="match status" value="1"/>
</dbReference>
<keyword evidence="11" id="KW-1185">Reference proteome</keyword>
<dbReference type="HAMAP" id="MF_00336">
    <property type="entry name" value="BioD"/>
    <property type="match status" value="1"/>
</dbReference>
<dbReference type="GO" id="GO:0004141">
    <property type="term" value="F:dethiobiotin synthase activity"/>
    <property type="evidence" value="ECO:0007669"/>
    <property type="project" value="UniProtKB-EC"/>
</dbReference>
<evidence type="ECO:0000256" key="4">
    <source>
        <dbReference type="ARBA" id="ARBA00022741"/>
    </source>
</evidence>
<reference evidence="10 11" key="1">
    <citation type="submission" date="2023-07" db="EMBL/GenBank/DDBJ databases">
        <title>Sorghum-associated microbial communities from plants grown in Nebraska, USA.</title>
        <authorList>
            <person name="Schachtman D."/>
        </authorList>
    </citation>
    <scope>NUCLEOTIDE SEQUENCE [LARGE SCALE GENOMIC DNA]</scope>
    <source>
        <strain evidence="10 11">CC482</strain>
    </source>
</reference>